<dbReference type="InParanoid" id="A0A507AUB1"/>
<keyword evidence="6 14" id="KW-0732">Signal</keyword>
<dbReference type="InterPro" id="IPR001764">
    <property type="entry name" value="Glyco_hydro_3_N"/>
</dbReference>
<dbReference type="GO" id="GO:0008422">
    <property type="term" value="F:beta-glucosidase activity"/>
    <property type="evidence" value="ECO:0007669"/>
    <property type="project" value="UniProtKB-EC"/>
</dbReference>
<reference evidence="16 17" key="1">
    <citation type="submission" date="2019-06" db="EMBL/GenBank/DDBJ databases">
        <title>Draft genome sequence of the filamentous fungus Phialemoniopsis curvata isolated from diesel fuel.</title>
        <authorList>
            <person name="Varaljay V.A."/>
            <person name="Lyon W.J."/>
            <person name="Crouch A.L."/>
            <person name="Drake C.E."/>
            <person name="Hollomon J.M."/>
            <person name="Nadeau L.J."/>
            <person name="Nunn H.S."/>
            <person name="Stevenson B.S."/>
            <person name="Bojanowski C.L."/>
            <person name="Crookes-Goodson W.J."/>
        </authorList>
    </citation>
    <scope>NUCLEOTIDE SEQUENCE [LARGE SCALE GENOMIC DNA]</scope>
    <source>
        <strain evidence="16 17">D216</strain>
    </source>
</reference>
<comment type="pathway">
    <text evidence="3 13">Glycan metabolism; cellulose degradation.</text>
</comment>
<evidence type="ECO:0000259" key="15">
    <source>
        <dbReference type="SMART" id="SM01217"/>
    </source>
</evidence>
<keyword evidence="8" id="KW-0136">Cellulose degradation</keyword>
<dbReference type="InterPro" id="IPR036962">
    <property type="entry name" value="Glyco_hydro_3_N_sf"/>
</dbReference>
<dbReference type="Gene3D" id="3.40.50.1700">
    <property type="entry name" value="Glycoside hydrolase family 3 C-terminal domain"/>
    <property type="match status" value="1"/>
</dbReference>
<keyword evidence="5" id="KW-0964">Secreted</keyword>
<dbReference type="RefSeq" id="XP_030992007.1">
    <property type="nucleotide sequence ID" value="XM_031143585.1"/>
</dbReference>
<dbReference type="InterPro" id="IPR019800">
    <property type="entry name" value="Glyco_hydro_3_AS"/>
</dbReference>
<evidence type="ECO:0000256" key="8">
    <source>
        <dbReference type="ARBA" id="ARBA00023001"/>
    </source>
</evidence>
<dbReference type="InterPro" id="IPR017853">
    <property type="entry name" value="GH"/>
</dbReference>
<comment type="caution">
    <text evidence="16">The sequence shown here is derived from an EMBL/GenBank/DDBJ whole genome shotgun (WGS) entry which is preliminary data.</text>
</comment>
<accession>A0A507AUB1</accession>
<evidence type="ECO:0000256" key="7">
    <source>
        <dbReference type="ARBA" id="ARBA00022801"/>
    </source>
</evidence>
<dbReference type="Pfam" id="PF14310">
    <property type="entry name" value="Fn3-like"/>
    <property type="match status" value="1"/>
</dbReference>
<evidence type="ECO:0000256" key="11">
    <source>
        <dbReference type="ARBA" id="ARBA00023295"/>
    </source>
</evidence>
<sequence>MLIQKSLLLAAASLVAADGAAVRDWSEAVSKATAAVAKLSQQDKINIVSGVGWNKGPCVGNTAPVSSIGYPQLCIQDGPLGVRYGSSVTAFTPGIMAAATWDIDLMRQRGQYMGAEAKACGIHNLLGPVAGPLGKSAQGGRNWEGFGPDPYLTGIAMSETIEGMQSSGVQACAKHFIMNEQELNRDTMSSNVDDRTMHELYLWPFADAVKAKVASVMCSYNKVNGSWACENSHIQQGLLKEELAFPGFVMSDWNAIHTTTGSANNGMDMDMPGSDYNGRVVLWGPQLNNAVNSNQVSKARLDEMARRVLAAWYLVGQESGFPNINIKANVQGNHKENVRAVARDGIVLLKNENNILPLKKPKKIAVVGSAAVKNPKGINSCTDRGCNEGALGMGWGSGTADYPYFIAPYDALQTRAQADGTQISLSNTDSTGSVSGTVSGADAAIVVITSDSGEGYITVEGHAGDRNNLDPWHNGNQLVQAVAGANKNTIVVVHSVGPVILETILSTPGVQAVVWAGLPSQESGNALVDVLYGLVSPSGKLPYTIAEKPADYGTAPVRGNDMFTEGLYIDYRHFDKANIKPRYEFGFGLSYTNFTYADIKVTSNAKAGPATGDVAPGGRADLWETVATVTCTITNSGAVEGAEVPQLYITLPASAPAAPPKQLRGFTKIKLAAGASETATFNLRRRDLSYWDTAKQNWIVPSGSFEVNVGASSRDLRLKSTIEAA</sequence>
<dbReference type="UniPathway" id="UPA00696"/>
<dbReference type="SMART" id="SM01217">
    <property type="entry name" value="Fn3_like"/>
    <property type="match status" value="1"/>
</dbReference>
<evidence type="ECO:0000313" key="16">
    <source>
        <dbReference type="EMBL" id="TPX10296.1"/>
    </source>
</evidence>
<evidence type="ECO:0000256" key="1">
    <source>
        <dbReference type="ARBA" id="ARBA00000448"/>
    </source>
</evidence>
<evidence type="ECO:0000256" key="2">
    <source>
        <dbReference type="ARBA" id="ARBA00004613"/>
    </source>
</evidence>
<name>A0A507AUB1_9PEZI</name>
<dbReference type="FunFam" id="3.20.20.300:FF:000002">
    <property type="entry name" value="Probable beta-glucosidase"/>
    <property type="match status" value="1"/>
</dbReference>
<dbReference type="GO" id="GO:0005576">
    <property type="term" value="C:extracellular region"/>
    <property type="evidence" value="ECO:0007669"/>
    <property type="project" value="UniProtKB-SubCell"/>
</dbReference>
<dbReference type="Proteomes" id="UP000319257">
    <property type="component" value="Unassembled WGS sequence"/>
</dbReference>
<evidence type="ECO:0000256" key="12">
    <source>
        <dbReference type="ARBA" id="ARBA00023326"/>
    </source>
</evidence>
<evidence type="ECO:0000313" key="17">
    <source>
        <dbReference type="Proteomes" id="UP000319257"/>
    </source>
</evidence>
<evidence type="ECO:0000256" key="10">
    <source>
        <dbReference type="ARBA" id="ARBA00023277"/>
    </source>
</evidence>
<dbReference type="InterPro" id="IPR036881">
    <property type="entry name" value="Glyco_hydro_3_C_sf"/>
</dbReference>
<dbReference type="Pfam" id="PF01915">
    <property type="entry name" value="Glyco_hydro_3_C"/>
    <property type="match status" value="1"/>
</dbReference>
<evidence type="ECO:0000256" key="6">
    <source>
        <dbReference type="ARBA" id="ARBA00022729"/>
    </source>
</evidence>
<dbReference type="PROSITE" id="PS00775">
    <property type="entry name" value="GLYCOSYL_HYDROL_F3"/>
    <property type="match status" value="1"/>
</dbReference>
<comment type="similarity">
    <text evidence="4 13">Belongs to the glycosyl hydrolase 3 family.</text>
</comment>
<keyword evidence="10 13" id="KW-0119">Carbohydrate metabolism</keyword>
<keyword evidence="12 13" id="KW-0624">Polysaccharide degradation</keyword>
<dbReference type="FunFam" id="2.60.40.10:FF:000757">
    <property type="entry name" value="Beta-glucosidase G"/>
    <property type="match status" value="1"/>
</dbReference>
<dbReference type="Pfam" id="PF00933">
    <property type="entry name" value="Glyco_hydro_3"/>
    <property type="match status" value="1"/>
</dbReference>
<comment type="subcellular location">
    <subcellularLocation>
        <location evidence="2">Secreted</location>
    </subcellularLocation>
</comment>
<dbReference type="InterPro" id="IPR002772">
    <property type="entry name" value="Glyco_hydro_3_C"/>
</dbReference>
<gene>
    <name evidence="16" type="ORF">E0L32_008701</name>
</gene>
<dbReference type="SUPFAM" id="SSF51445">
    <property type="entry name" value="(Trans)glycosidases"/>
    <property type="match status" value="1"/>
</dbReference>
<comment type="catalytic activity">
    <reaction evidence="1 13">
        <text>Hydrolysis of terminal, non-reducing beta-D-glucosyl residues with release of beta-D-glucose.</text>
        <dbReference type="EC" id="3.2.1.21"/>
    </reaction>
</comment>
<dbReference type="GO" id="GO:0030245">
    <property type="term" value="P:cellulose catabolic process"/>
    <property type="evidence" value="ECO:0007669"/>
    <property type="project" value="UniProtKB-UniPathway"/>
</dbReference>
<feature type="signal peptide" evidence="14">
    <location>
        <begin position="1"/>
        <end position="17"/>
    </location>
</feature>
<dbReference type="PRINTS" id="PR00133">
    <property type="entry name" value="GLHYDRLASE3"/>
</dbReference>
<dbReference type="FunFam" id="3.40.50.1700:FF:000003">
    <property type="entry name" value="Probable beta-glucosidase"/>
    <property type="match status" value="1"/>
</dbReference>
<dbReference type="EMBL" id="SKBQ01000059">
    <property type="protein sequence ID" value="TPX10296.1"/>
    <property type="molecule type" value="Genomic_DNA"/>
</dbReference>
<evidence type="ECO:0000256" key="13">
    <source>
        <dbReference type="RuleBase" id="RU361161"/>
    </source>
</evidence>
<feature type="domain" description="Fibronectin type III-like" evidence="15">
    <location>
        <begin position="643"/>
        <end position="713"/>
    </location>
</feature>
<dbReference type="PANTHER" id="PTHR42715">
    <property type="entry name" value="BETA-GLUCOSIDASE"/>
    <property type="match status" value="1"/>
</dbReference>
<dbReference type="InterPro" id="IPR050288">
    <property type="entry name" value="Cellulose_deg_GH3"/>
</dbReference>
<evidence type="ECO:0000256" key="9">
    <source>
        <dbReference type="ARBA" id="ARBA00023180"/>
    </source>
</evidence>
<dbReference type="EC" id="3.2.1.21" evidence="13"/>
<keyword evidence="11 13" id="KW-0326">Glycosidase</keyword>
<protein>
    <recommendedName>
        <fullName evidence="13">beta-glucosidase</fullName>
        <ecNumber evidence="13">3.2.1.21</ecNumber>
    </recommendedName>
</protein>
<dbReference type="PANTHER" id="PTHR42715:SF28">
    <property type="entry name" value="BETA-GLUCOSIDASE L-RELATED"/>
    <property type="match status" value="1"/>
</dbReference>
<dbReference type="STRING" id="1093900.A0A507AUB1"/>
<proteinExistence type="inferred from homology"/>
<organism evidence="16 17">
    <name type="scientific">Thyridium curvatum</name>
    <dbReference type="NCBI Taxonomy" id="1093900"/>
    <lineage>
        <taxon>Eukaryota</taxon>
        <taxon>Fungi</taxon>
        <taxon>Dikarya</taxon>
        <taxon>Ascomycota</taxon>
        <taxon>Pezizomycotina</taxon>
        <taxon>Sordariomycetes</taxon>
        <taxon>Sordariomycetidae</taxon>
        <taxon>Thyridiales</taxon>
        <taxon>Thyridiaceae</taxon>
        <taxon>Thyridium</taxon>
    </lineage>
</organism>
<evidence type="ECO:0000256" key="14">
    <source>
        <dbReference type="SAM" id="SignalP"/>
    </source>
</evidence>
<dbReference type="AlphaFoldDB" id="A0A507AUB1"/>
<keyword evidence="9" id="KW-0325">Glycoprotein</keyword>
<feature type="chain" id="PRO_5021408137" description="beta-glucosidase" evidence="14">
    <location>
        <begin position="18"/>
        <end position="725"/>
    </location>
</feature>
<dbReference type="InterPro" id="IPR013783">
    <property type="entry name" value="Ig-like_fold"/>
</dbReference>
<dbReference type="Gene3D" id="2.60.40.10">
    <property type="entry name" value="Immunoglobulins"/>
    <property type="match status" value="1"/>
</dbReference>
<dbReference type="OrthoDB" id="416222at2759"/>
<evidence type="ECO:0000256" key="3">
    <source>
        <dbReference type="ARBA" id="ARBA00004987"/>
    </source>
</evidence>
<evidence type="ECO:0000256" key="5">
    <source>
        <dbReference type="ARBA" id="ARBA00022525"/>
    </source>
</evidence>
<dbReference type="GeneID" id="41976148"/>
<dbReference type="InterPro" id="IPR026891">
    <property type="entry name" value="Fn3-like"/>
</dbReference>
<dbReference type="SUPFAM" id="SSF52279">
    <property type="entry name" value="Beta-D-glucan exohydrolase, C-terminal domain"/>
    <property type="match status" value="1"/>
</dbReference>
<dbReference type="Gene3D" id="3.20.20.300">
    <property type="entry name" value="Glycoside hydrolase, family 3, N-terminal domain"/>
    <property type="match status" value="1"/>
</dbReference>
<evidence type="ECO:0000256" key="4">
    <source>
        <dbReference type="ARBA" id="ARBA00005336"/>
    </source>
</evidence>
<keyword evidence="17" id="KW-1185">Reference proteome</keyword>
<keyword evidence="7 13" id="KW-0378">Hydrolase</keyword>